<evidence type="ECO:0008006" key="5">
    <source>
        <dbReference type="Google" id="ProtNLM"/>
    </source>
</evidence>
<evidence type="ECO:0000256" key="2">
    <source>
        <dbReference type="SAM" id="Phobius"/>
    </source>
</evidence>
<dbReference type="EMBL" id="BSET01000001">
    <property type="protein sequence ID" value="GLK01587.1"/>
    <property type="molecule type" value="Genomic_DNA"/>
</dbReference>
<name>A0A9W6HRK7_9MICO</name>
<proteinExistence type="predicted"/>
<accession>A0A9W6HRK7</accession>
<feature type="transmembrane region" description="Helical" evidence="2">
    <location>
        <begin position="100"/>
        <end position="124"/>
    </location>
</feature>
<feature type="transmembrane region" description="Helical" evidence="2">
    <location>
        <begin position="58"/>
        <end position="91"/>
    </location>
</feature>
<keyword evidence="2" id="KW-0812">Transmembrane</keyword>
<dbReference type="RefSeq" id="WP_204939227.1">
    <property type="nucleotide sequence ID" value="NZ_BAAAUM010000001.1"/>
</dbReference>
<dbReference type="AlphaFoldDB" id="A0A9W6HRK7"/>
<keyword evidence="4" id="KW-1185">Reference proteome</keyword>
<keyword evidence="2" id="KW-1133">Transmembrane helix</keyword>
<evidence type="ECO:0000313" key="3">
    <source>
        <dbReference type="EMBL" id="GLK01587.1"/>
    </source>
</evidence>
<protein>
    <recommendedName>
        <fullName evidence="5">DUF4190 domain-containing protein</fullName>
    </recommendedName>
</protein>
<sequence length="130" mass="13509">MSDDRGYSRLPTAPTPVTVETGPDADHIGWQPDAIAVGAAAGSGAAPAVASTPRIGPWALLAAIVALVASFFVGWGIPLAIIAVVASIIALRRPVENRALAIWSLVLAVLATLYSAGWLVWYAYEFNILG</sequence>
<evidence type="ECO:0000313" key="4">
    <source>
        <dbReference type="Proteomes" id="UP001142325"/>
    </source>
</evidence>
<evidence type="ECO:0000256" key="1">
    <source>
        <dbReference type="SAM" id="MobiDB-lite"/>
    </source>
</evidence>
<gene>
    <name evidence="3" type="ORF">GCM10017596_13020</name>
</gene>
<reference evidence="3" key="1">
    <citation type="journal article" date="2014" name="Int. J. Syst. Evol. Microbiol.">
        <title>Complete genome sequence of Corynebacterium casei LMG S-19264T (=DSM 44701T), isolated from a smear-ripened cheese.</title>
        <authorList>
            <consortium name="US DOE Joint Genome Institute (JGI-PGF)"/>
            <person name="Walter F."/>
            <person name="Albersmeier A."/>
            <person name="Kalinowski J."/>
            <person name="Ruckert C."/>
        </authorList>
    </citation>
    <scope>NUCLEOTIDE SEQUENCE</scope>
    <source>
        <strain evidence="3">VKM Ac-1958</strain>
    </source>
</reference>
<comment type="caution">
    <text evidence="3">The sequence shown here is derived from an EMBL/GenBank/DDBJ whole genome shotgun (WGS) entry which is preliminary data.</text>
</comment>
<organism evidence="3 4">
    <name type="scientific">Microbacterium keratanolyticum</name>
    <dbReference type="NCBI Taxonomy" id="67574"/>
    <lineage>
        <taxon>Bacteria</taxon>
        <taxon>Bacillati</taxon>
        <taxon>Actinomycetota</taxon>
        <taxon>Actinomycetes</taxon>
        <taxon>Micrococcales</taxon>
        <taxon>Microbacteriaceae</taxon>
        <taxon>Microbacterium</taxon>
    </lineage>
</organism>
<reference evidence="3" key="2">
    <citation type="submission" date="2023-01" db="EMBL/GenBank/DDBJ databases">
        <authorList>
            <person name="Sun Q."/>
            <person name="Evtushenko L."/>
        </authorList>
    </citation>
    <scope>NUCLEOTIDE SEQUENCE</scope>
    <source>
        <strain evidence="3">VKM Ac-1958</strain>
    </source>
</reference>
<dbReference type="Proteomes" id="UP001142325">
    <property type="component" value="Unassembled WGS sequence"/>
</dbReference>
<feature type="region of interest" description="Disordered" evidence="1">
    <location>
        <begin position="1"/>
        <end position="23"/>
    </location>
</feature>
<keyword evidence="2" id="KW-0472">Membrane</keyword>